<proteinExistence type="predicted"/>
<sequence>MSRMSEIVGLHKFVCHRPIISFDDFVKSKDESDFVVVACYLGIDEGVDKWIDNQLSSFVPRLRVSVGDFDAEAPFLLRDHIVERFALRTCKMLIDMSEASSLYPTEMDSLFADPMIFEVAKHLTDSSGGAASYVVANLRITFWMPLMLVHMTILLLILKRFLERMNLIMMVVWTIRLPILTLKLVPRPGLMSVTKRRYLMSWIRLMKSVWIFVRGCQGQEMCNVVRFVFETFGFIFVYVVGSWAACIPYFVFFFYHPLVVSFNL</sequence>
<feature type="transmembrane region" description="Helical" evidence="1">
    <location>
        <begin position="227"/>
        <end position="255"/>
    </location>
</feature>
<dbReference type="EMBL" id="PSQE01000006">
    <property type="protein sequence ID" value="RHN51537.1"/>
    <property type="molecule type" value="Genomic_DNA"/>
</dbReference>
<organism evidence="2">
    <name type="scientific">Medicago truncatula</name>
    <name type="common">Barrel medic</name>
    <name type="synonym">Medicago tribuloides</name>
    <dbReference type="NCBI Taxonomy" id="3880"/>
    <lineage>
        <taxon>Eukaryota</taxon>
        <taxon>Viridiplantae</taxon>
        <taxon>Streptophyta</taxon>
        <taxon>Embryophyta</taxon>
        <taxon>Tracheophyta</taxon>
        <taxon>Spermatophyta</taxon>
        <taxon>Magnoliopsida</taxon>
        <taxon>eudicotyledons</taxon>
        <taxon>Gunneridae</taxon>
        <taxon>Pentapetalae</taxon>
        <taxon>rosids</taxon>
        <taxon>fabids</taxon>
        <taxon>Fabales</taxon>
        <taxon>Fabaceae</taxon>
        <taxon>Papilionoideae</taxon>
        <taxon>50 kb inversion clade</taxon>
        <taxon>NPAAA clade</taxon>
        <taxon>Hologalegina</taxon>
        <taxon>IRL clade</taxon>
        <taxon>Trifolieae</taxon>
        <taxon>Medicago</taxon>
    </lineage>
</organism>
<evidence type="ECO:0000313" key="2">
    <source>
        <dbReference type="EMBL" id="RHN51537.1"/>
    </source>
</evidence>
<feature type="transmembrane region" description="Helical" evidence="1">
    <location>
        <begin position="140"/>
        <end position="158"/>
    </location>
</feature>
<evidence type="ECO:0008006" key="3">
    <source>
        <dbReference type="Google" id="ProtNLM"/>
    </source>
</evidence>
<dbReference type="AlphaFoldDB" id="A0A396HKX4"/>
<protein>
    <recommendedName>
        <fullName evidence="3">Transmembrane protein</fullName>
    </recommendedName>
</protein>
<dbReference type="Proteomes" id="UP000265566">
    <property type="component" value="Chromosome 6"/>
</dbReference>
<keyword evidence="1" id="KW-0472">Membrane</keyword>
<keyword evidence="1" id="KW-0812">Transmembrane</keyword>
<accession>A0A396HKX4</accession>
<keyword evidence="1" id="KW-1133">Transmembrane helix</keyword>
<name>A0A396HKX4_MEDTR</name>
<gene>
    <name evidence="2" type="ORF">MtrunA17_Chr6g0469741</name>
</gene>
<evidence type="ECO:0000256" key="1">
    <source>
        <dbReference type="SAM" id="Phobius"/>
    </source>
</evidence>
<dbReference type="Gramene" id="rna35994">
    <property type="protein sequence ID" value="RHN51537.1"/>
    <property type="gene ID" value="gene35994"/>
</dbReference>
<reference evidence="2" key="1">
    <citation type="journal article" date="2018" name="Nat. Plants">
        <title>Whole-genome landscape of Medicago truncatula symbiotic genes.</title>
        <authorList>
            <person name="Pecrix Y."/>
            <person name="Gamas P."/>
            <person name="Carrere S."/>
        </authorList>
    </citation>
    <scope>NUCLEOTIDE SEQUENCE</scope>
    <source>
        <tissue evidence="2">Leaves</tissue>
    </source>
</reference>
<comment type="caution">
    <text evidence="2">The sequence shown here is derived from an EMBL/GenBank/DDBJ whole genome shotgun (WGS) entry which is preliminary data.</text>
</comment>